<dbReference type="AlphaFoldDB" id="A0A9Q8UWM6"/>
<evidence type="ECO:0000313" key="1">
    <source>
        <dbReference type="EMBL" id="UJO25062.1"/>
    </source>
</evidence>
<accession>A0A9Q8UWM6</accession>
<protein>
    <submittedName>
        <fullName evidence="1">Uncharacterized protein</fullName>
    </submittedName>
</protein>
<dbReference type="Proteomes" id="UP000756132">
    <property type="component" value="Chromosome 13"/>
</dbReference>
<keyword evidence="2" id="KW-1185">Reference proteome</keyword>
<reference evidence="1" key="2">
    <citation type="journal article" date="2022" name="Microb. Genom.">
        <title>A chromosome-scale genome assembly of the tomato pathogen Cladosporium fulvum reveals a compartmentalized genome architecture and the presence of a dispensable chromosome.</title>
        <authorList>
            <person name="Zaccaron A.Z."/>
            <person name="Chen L.H."/>
            <person name="Samaras A."/>
            <person name="Stergiopoulos I."/>
        </authorList>
    </citation>
    <scope>NUCLEOTIDE SEQUENCE</scope>
    <source>
        <strain evidence="1">Race5_Kim</strain>
    </source>
</reference>
<reference evidence="1" key="1">
    <citation type="submission" date="2021-12" db="EMBL/GenBank/DDBJ databases">
        <authorList>
            <person name="Zaccaron A."/>
            <person name="Stergiopoulos I."/>
        </authorList>
    </citation>
    <scope>NUCLEOTIDE SEQUENCE</scope>
    <source>
        <strain evidence="1">Race5_Kim</strain>
    </source>
</reference>
<dbReference type="EMBL" id="CP090175">
    <property type="protein sequence ID" value="UJO25062.1"/>
    <property type="molecule type" value="Genomic_DNA"/>
</dbReference>
<name>A0A9Q8UWM6_PASFU</name>
<organism evidence="1 2">
    <name type="scientific">Passalora fulva</name>
    <name type="common">Tomato leaf mold</name>
    <name type="synonym">Cladosporium fulvum</name>
    <dbReference type="NCBI Taxonomy" id="5499"/>
    <lineage>
        <taxon>Eukaryota</taxon>
        <taxon>Fungi</taxon>
        <taxon>Dikarya</taxon>
        <taxon>Ascomycota</taxon>
        <taxon>Pezizomycotina</taxon>
        <taxon>Dothideomycetes</taxon>
        <taxon>Dothideomycetidae</taxon>
        <taxon>Mycosphaerellales</taxon>
        <taxon>Mycosphaerellaceae</taxon>
        <taxon>Fulvia</taxon>
    </lineage>
</organism>
<gene>
    <name evidence="1" type="ORF">CLAFUR5_14332</name>
</gene>
<sequence>MHSRISEPEPRSPLRTQIYVTTPPSAAPIEAMLHINEACVGSERTVRGIKTVPAPKPHDIDRNEQ</sequence>
<dbReference type="KEGG" id="ffu:CLAFUR5_14332"/>
<evidence type="ECO:0000313" key="2">
    <source>
        <dbReference type="Proteomes" id="UP000756132"/>
    </source>
</evidence>
<dbReference type="GeneID" id="71994210"/>
<proteinExistence type="predicted"/>
<dbReference type="RefSeq" id="XP_047769428.1">
    <property type="nucleotide sequence ID" value="XM_047913480.1"/>
</dbReference>